<dbReference type="EMBL" id="HBUE01107528">
    <property type="protein sequence ID" value="CAG6487712.1"/>
    <property type="molecule type" value="Transcribed_RNA"/>
</dbReference>
<dbReference type="AlphaFoldDB" id="A0A8D8C6E6"/>
<proteinExistence type="predicted"/>
<protein>
    <submittedName>
        <fullName evidence="1">(northern house mosquito) hypothetical protein</fullName>
    </submittedName>
</protein>
<name>A0A8D8C6E6_CULPI</name>
<reference evidence="1" key="1">
    <citation type="submission" date="2021-05" db="EMBL/GenBank/DDBJ databases">
        <authorList>
            <person name="Alioto T."/>
            <person name="Alioto T."/>
            <person name="Gomez Garrido J."/>
        </authorList>
    </citation>
    <scope>NUCLEOTIDE SEQUENCE</scope>
</reference>
<evidence type="ECO:0000313" key="1">
    <source>
        <dbReference type="EMBL" id="CAG6487712.1"/>
    </source>
</evidence>
<sequence length="114" mass="13455">MTRLRFVPFGYTSGFSPIEIPRRKGNIPKIIIIPSWTGSASWTIFCFRWTWWLPHFHTKHLVMILESNTKFNPQFAIFQKPINWLPSLFKIRTKNVLGGCLSALLFIKKELLKY</sequence>
<accession>A0A8D8C6E6</accession>
<organism evidence="1">
    <name type="scientific">Culex pipiens</name>
    <name type="common">House mosquito</name>
    <dbReference type="NCBI Taxonomy" id="7175"/>
    <lineage>
        <taxon>Eukaryota</taxon>
        <taxon>Metazoa</taxon>
        <taxon>Ecdysozoa</taxon>
        <taxon>Arthropoda</taxon>
        <taxon>Hexapoda</taxon>
        <taxon>Insecta</taxon>
        <taxon>Pterygota</taxon>
        <taxon>Neoptera</taxon>
        <taxon>Endopterygota</taxon>
        <taxon>Diptera</taxon>
        <taxon>Nematocera</taxon>
        <taxon>Culicoidea</taxon>
        <taxon>Culicidae</taxon>
        <taxon>Culicinae</taxon>
        <taxon>Culicini</taxon>
        <taxon>Culex</taxon>
        <taxon>Culex</taxon>
    </lineage>
</organism>